<dbReference type="EMBL" id="NHRY01000269">
    <property type="protein sequence ID" value="PPQ26522.1"/>
    <property type="molecule type" value="Genomic_DNA"/>
</dbReference>
<feature type="domain" description="Phasin" evidence="1">
    <location>
        <begin position="57"/>
        <end position="156"/>
    </location>
</feature>
<comment type="caution">
    <text evidence="2">The sequence shown here is derived from an EMBL/GenBank/DDBJ whole genome shotgun (WGS) entry which is preliminary data.</text>
</comment>
<dbReference type="Pfam" id="PF09361">
    <property type="entry name" value="Phasin_2"/>
    <property type="match status" value="1"/>
</dbReference>
<dbReference type="InterPro" id="IPR010127">
    <property type="entry name" value="Phasin_subfam-1"/>
</dbReference>
<evidence type="ECO:0000313" key="2">
    <source>
        <dbReference type="EMBL" id="PPQ26522.1"/>
    </source>
</evidence>
<dbReference type="Proteomes" id="UP000239724">
    <property type="component" value="Unassembled WGS sequence"/>
</dbReference>
<dbReference type="InterPro" id="IPR018968">
    <property type="entry name" value="Phasin"/>
</dbReference>
<accession>A0A2S6MVZ1</accession>
<keyword evidence="3" id="KW-1185">Reference proteome</keyword>
<evidence type="ECO:0000259" key="1">
    <source>
        <dbReference type="Pfam" id="PF09361"/>
    </source>
</evidence>
<protein>
    <submittedName>
        <fullName evidence="2">Phasin</fullName>
    </submittedName>
</protein>
<sequence length="167" mass="17398">MAAKITEVPPPADEAAAKGVEATVSTLKGNVAKATAGLEATQATVKEGMEKAMKTAEDFVAFSQGNVEAFVKASQIWTTGLQDLSKHVVASAKESLDESIATFKAISTAKSLKDAFDLQAAYARSAMEKTLAESGKLTDASFKLTEQALAPLTARVTVAVEKFAKAA</sequence>
<gene>
    <name evidence="2" type="ORF">CCS01_29645</name>
</gene>
<dbReference type="OrthoDB" id="7270762at2"/>
<dbReference type="NCBIfam" id="TIGR01841">
    <property type="entry name" value="phasin"/>
    <property type="match status" value="1"/>
</dbReference>
<organism evidence="2 3">
    <name type="scientific">Rhodopila globiformis</name>
    <name type="common">Rhodopseudomonas globiformis</name>
    <dbReference type="NCBI Taxonomy" id="1071"/>
    <lineage>
        <taxon>Bacteria</taxon>
        <taxon>Pseudomonadati</taxon>
        <taxon>Pseudomonadota</taxon>
        <taxon>Alphaproteobacteria</taxon>
        <taxon>Acetobacterales</taxon>
        <taxon>Acetobacteraceae</taxon>
        <taxon>Rhodopila</taxon>
    </lineage>
</organism>
<reference evidence="2 3" key="1">
    <citation type="journal article" date="2018" name="Arch. Microbiol.">
        <title>New insights into the metabolic potential of the phototrophic purple bacterium Rhodopila globiformis DSM 161(T) from its draft genome sequence and evidence for a vanadium-dependent nitrogenase.</title>
        <authorList>
            <person name="Imhoff J.F."/>
            <person name="Rahn T."/>
            <person name="Kunzel S."/>
            <person name="Neulinger S.C."/>
        </authorList>
    </citation>
    <scope>NUCLEOTIDE SEQUENCE [LARGE SCALE GENOMIC DNA]</scope>
    <source>
        <strain evidence="2 3">DSM 161</strain>
    </source>
</reference>
<proteinExistence type="predicted"/>
<evidence type="ECO:0000313" key="3">
    <source>
        <dbReference type="Proteomes" id="UP000239724"/>
    </source>
</evidence>
<name>A0A2S6MVZ1_RHOGL</name>
<dbReference type="RefSeq" id="WP_104522522.1">
    <property type="nucleotide sequence ID" value="NZ_NHRY01000269.1"/>
</dbReference>
<dbReference type="AlphaFoldDB" id="A0A2S6MVZ1"/>